<evidence type="ECO:0000313" key="2">
    <source>
        <dbReference type="EMBL" id="CAD1545974.1"/>
    </source>
</evidence>
<dbReference type="AlphaFoldDB" id="A0A6V7J6W3"/>
<dbReference type="PANTHER" id="PTHR11012:SF48">
    <property type="entry name" value="CHK KINASE-LIKE DOMAIN-CONTAINING PROTEIN-RELATED"/>
    <property type="match status" value="1"/>
</dbReference>
<accession>A0A6V7J6W3</accession>
<dbReference type="SMART" id="SM00587">
    <property type="entry name" value="CHK"/>
    <property type="match status" value="1"/>
</dbReference>
<protein>
    <recommendedName>
        <fullName evidence="1">CHK kinase-like domain-containing protein</fullName>
    </recommendedName>
</protein>
<dbReference type="InterPro" id="IPR015897">
    <property type="entry name" value="CHK_kinase-like"/>
</dbReference>
<evidence type="ECO:0000259" key="1">
    <source>
        <dbReference type="SMART" id="SM00587"/>
    </source>
</evidence>
<dbReference type="EMBL" id="CADCXW020000012">
    <property type="protein sequence ID" value="CAD1545974.1"/>
    <property type="molecule type" value="Genomic_DNA"/>
</dbReference>
<organism evidence="2">
    <name type="scientific">Bracon brevicornis</name>
    <dbReference type="NCBI Taxonomy" id="1563983"/>
    <lineage>
        <taxon>Eukaryota</taxon>
        <taxon>Metazoa</taxon>
        <taxon>Ecdysozoa</taxon>
        <taxon>Arthropoda</taxon>
        <taxon>Hexapoda</taxon>
        <taxon>Insecta</taxon>
        <taxon>Pterygota</taxon>
        <taxon>Neoptera</taxon>
        <taxon>Endopterygota</taxon>
        <taxon>Hymenoptera</taxon>
        <taxon>Apocrita</taxon>
        <taxon>Ichneumonoidea</taxon>
        <taxon>Braconidae</taxon>
        <taxon>Braconinae</taxon>
        <taxon>Bracon</taxon>
    </lineage>
</organism>
<dbReference type="PANTHER" id="PTHR11012">
    <property type="entry name" value="PROTEIN KINASE-LIKE DOMAIN-CONTAINING"/>
    <property type="match status" value="1"/>
</dbReference>
<feature type="domain" description="CHK kinase-like" evidence="1">
    <location>
        <begin position="125"/>
        <end position="306"/>
    </location>
</feature>
<sequence length="404" mass="46277">MSVTTQLVTSEDAELILKRSIDSNISVRNYTLEDYSDEKIGLLANHYRLKIEVNRKKNGDKTNEEFSYFLKAMPFDCPRLLNYILEIMAFEKEIAFFSKIAPRLMEDHGGPAWCPRCYLVKESALCFEDLGLQGFKMQGPLFDELHVKATLKAIASLHASSIKVEAKLGRSLKDIYPDNFEEMIFIREKRTLDWITSGLALAGTLAERMGLDGSRLPEAFEMLFKSIVPSKIKINAVNHADLWCNNILFDEKLQCRLVDFQSFRYCPPASDIAHFLYLCAPNELRKSKEEDLLMHYHENLLEFLGPTFSSKAPSIAELRQSYAEQKIAGCIGAVLHFPTILLKGSLANEIMGDLDTFERFYFYDRKDAVMENMKRDPVYKERIETVVSELVEMSLVLEELPVPC</sequence>
<gene>
    <name evidence="2" type="ORF">BBRV_LOCUS40543</name>
</gene>
<dbReference type="InterPro" id="IPR011009">
    <property type="entry name" value="Kinase-like_dom_sf"/>
</dbReference>
<dbReference type="InterPro" id="IPR004119">
    <property type="entry name" value="EcKL"/>
</dbReference>
<name>A0A6V7J6W3_9HYME</name>
<dbReference type="Gene3D" id="3.90.1200.10">
    <property type="match status" value="1"/>
</dbReference>
<dbReference type="Pfam" id="PF02958">
    <property type="entry name" value="EcKL"/>
    <property type="match status" value="1"/>
</dbReference>
<proteinExistence type="predicted"/>
<dbReference type="SUPFAM" id="SSF56112">
    <property type="entry name" value="Protein kinase-like (PK-like)"/>
    <property type="match status" value="1"/>
</dbReference>
<reference evidence="2" key="1">
    <citation type="submission" date="2020-07" db="EMBL/GenBank/DDBJ databases">
        <authorList>
            <person name="Ferguson B K."/>
        </authorList>
    </citation>
    <scope>NUCLEOTIDE SEQUENCE</scope>
    <source>
        <strain evidence="2">L06</strain>
    </source>
</reference>